<dbReference type="EMBL" id="JAWPMK010000001">
    <property type="protein sequence ID" value="MDW9349614.1"/>
    <property type="molecule type" value="Genomic_DNA"/>
</dbReference>
<dbReference type="Proteomes" id="UP001271591">
    <property type="component" value="Unassembled WGS sequence"/>
</dbReference>
<dbReference type="EC" id="3.1.21.-" evidence="2"/>
<dbReference type="AlphaFoldDB" id="A0AAP6AX94"/>
<dbReference type="InterPro" id="IPR000055">
    <property type="entry name" value="Restrct_endonuc_typeI_TRD"/>
</dbReference>
<sequence>MSTGSLISSERLKPGKIKRVSAKSDQNGIIGEFDTEFMDDARHYENFISVNFFGDVFYHPYCASVEMKVHVLTLKQSKSGFNAKCGLYVASMLNKALRGRFNYGQQLSSSKLRDGEYFITLPVKNNEIDFEFMDNYIEELEAAHIEELEAYLLVSGLADSRTRGLADSRTRGLADSRTDKL</sequence>
<comment type="caution">
    <text evidence="2">The sequence shown here is derived from an EMBL/GenBank/DDBJ whole genome shotgun (WGS) entry which is preliminary data.</text>
</comment>
<keyword evidence="2" id="KW-0255">Endonuclease</keyword>
<name>A0AAP6AX94_ECOLX</name>
<dbReference type="GO" id="GO:0003677">
    <property type="term" value="F:DNA binding"/>
    <property type="evidence" value="ECO:0007669"/>
    <property type="project" value="InterPro"/>
</dbReference>
<proteinExistence type="predicted"/>
<feature type="domain" description="Type I restriction modification DNA specificity" evidence="1">
    <location>
        <begin position="6"/>
        <end position="149"/>
    </location>
</feature>
<evidence type="ECO:0000313" key="3">
    <source>
        <dbReference type="Proteomes" id="UP001271591"/>
    </source>
</evidence>
<evidence type="ECO:0000313" key="2">
    <source>
        <dbReference type="EMBL" id="MDW9349614.1"/>
    </source>
</evidence>
<protein>
    <submittedName>
        <fullName evidence="2">Restriction endonuclease subunit S</fullName>
        <ecNumber evidence="2">3.1.21.-</ecNumber>
    </submittedName>
</protein>
<evidence type="ECO:0000259" key="1">
    <source>
        <dbReference type="Pfam" id="PF01420"/>
    </source>
</evidence>
<reference evidence="2" key="1">
    <citation type="submission" date="2023-10" db="EMBL/GenBank/DDBJ databases">
        <title>Draft Genome Sequence of a Shiga toxin-producing Escherichia coli strain from deer meat showing an IS-element integration in the B-subunit of the Shiga toxin Stx2b gene.</title>
        <authorList>
            <person name="Projahn M."/>
            <person name="Borowiak M."/>
        </authorList>
    </citation>
    <scope>NUCLEOTIDE SEQUENCE</scope>
    <source>
        <strain evidence="2">BfR-EC-18960</strain>
    </source>
</reference>
<organism evidence="2 3">
    <name type="scientific">Escherichia coli</name>
    <dbReference type="NCBI Taxonomy" id="562"/>
    <lineage>
        <taxon>Bacteria</taxon>
        <taxon>Pseudomonadati</taxon>
        <taxon>Pseudomonadota</taxon>
        <taxon>Gammaproteobacteria</taxon>
        <taxon>Enterobacterales</taxon>
        <taxon>Enterobacteriaceae</taxon>
        <taxon>Escherichia</taxon>
    </lineage>
</organism>
<dbReference type="GO" id="GO:0004519">
    <property type="term" value="F:endonuclease activity"/>
    <property type="evidence" value="ECO:0007669"/>
    <property type="project" value="UniProtKB-KW"/>
</dbReference>
<dbReference type="Pfam" id="PF01420">
    <property type="entry name" value="Methylase_S"/>
    <property type="match status" value="1"/>
</dbReference>
<accession>A0AAP6AX94</accession>
<keyword evidence="2" id="KW-0540">Nuclease</keyword>
<dbReference type="GO" id="GO:0016787">
    <property type="term" value="F:hydrolase activity"/>
    <property type="evidence" value="ECO:0007669"/>
    <property type="project" value="UniProtKB-KW"/>
</dbReference>
<gene>
    <name evidence="2" type="ORF">R8G00_08250</name>
</gene>
<keyword evidence="2" id="KW-0378">Hydrolase</keyword>